<dbReference type="InterPro" id="IPR057826">
    <property type="entry name" value="WWE_C20G8.02"/>
</dbReference>
<dbReference type="Proteomes" id="UP000443090">
    <property type="component" value="Unassembled WGS sequence"/>
</dbReference>
<dbReference type="EMBL" id="QGMI01000208">
    <property type="protein sequence ID" value="TVY45104.1"/>
    <property type="molecule type" value="Genomic_DNA"/>
</dbReference>
<comment type="caution">
    <text evidence="4">The sequence shown here is derived from an EMBL/GenBank/DDBJ whole genome shotgun (WGS) entry which is preliminary data.</text>
</comment>
<name>A0A8H8S131_9HELO</name>
<feature type="region of interest" description="Disordered" evidence="1">
    <location>
        <begin position="302"/>
        <end position="373"/>
    </location>
</feature>
<evidence type="ECO:0000256" key="1">
    <source>
        <dbReference type="SAM" id="MobiDB-lite"/>
    </source>
</evidence>
<dbReference type="GO" id="GO:0005737">
    <property type="term" value="C:cytoplasm"/>
    <property type="evidence" value="ECO:0007669"/>
    <property type="project" value="TreeGrafter"/>
</dbReference>
<reference evidence="4 5" key="1">
    <citation type="submission" date="2018-05" db="EMBL/GenBank/DDBJ databases">
        <title>Genome sequencing and assembly of the regulated plant pathogen Lachnellula willkommii and related sister species for the development of diagnostic species identification markers.</title>
        <authorList>
            <person name="Giroux E."/>
            <person name="Bilodeau G."/>
        </authorList>
    </citation>
    <scope>NUCLEOTIDE SEQUENCE [LARGE SCALE GENOMIC DNA]</scope>
    <source>
        <strain evidence="4 5">CBS 160.35</strain>
    </source>
</reference>
<feature type="compositionally biased region" description="Basic and acidic residues" evidence="1">
    <location>
        <begin position="485"/>
        <end position="494"/>
    </location>
</feature>
<sequence>MISRVLQDDISGRSFNLTWKTAMKNLVERARSVPKYLPVLRPISYLDWAKKKGVAGRFDRQAEMEPTPENKSGVGGGKAEKSYLTAAVESITWSSSRSLTPKPTPTSAAGPAEASGLRNQHGGDHTAHHWGLSRKEYPHDCPVLNVRWFYAVDVPKRKPKLLSDSRLEEKPAVAPKKFVTFSAHDSRAIETAYQTLVEEHHDGRTEDRSNGKKHSRIPSTSLNAPEQECKAGLRIPVHEDFLFDVDIQNRELAPAYWLGPIFEVKRGSWFYEEGGKILRPCDENLAFQLEEGYLKAKPFRYPQAADKSSSRPSSLKPGDDPKSLANSGAFSRNRSGSSGQVTPKSSAENLKQQARDDKLNSPKDSPSHQPQTHRLFGTYMNSVVTYQDSTVAWLSTDNLMSRVSSTVYQRFAGGGYLGGIKLVRGYSEPRKGKDPATGVKGPSTPTSAAAEPSIIPPGLQLDERQQKLLKRRSAPPLSTADPEDPQSRAVRESAEATASILQNGINPETEAEAVRKRDEAEIQNDYNDSDGEDQGREIEHLILVTHGIGQRLGIRTESVNFIHDVNVLRKTIKSVYGGSADLQALNSEIDKLPKNCRLQVLPVCWRHLLDFPKKRQNRKEHDLGTAQNYEEEYPSLEDITIEGGV</sequence>
<feature type="compositionally biased region" description="Basic and acidic residues" evidence="1">
    <location>
        <begin position="121"/>
        <end position="130"/>
    </location>
</feature>
<feature type="compositionally biased region" description="Polar residues" evidence="1">
    <location>
        <begin position="94"/>
        <end position="107"/>
    </location>
</feature>
<feature type="region of interest" description="Disordered" evidence="1">
    <location>
        <begin position="59"/>
        <end position="78"/>
    </location>
</feature>
<dbReference type="InterPro" id="IPR055555">
    <property type="entry name" value="PA-PLA1_DUF7131"/>
</dbReference>
<feature type="domain" description="C20G8.02-like WWE" evidence="2">
    <location>
        <begin position="146"/>
        <end position="266"/>
    </location>
</feature>
<feature type="compositionally biased region" description="Polar residues" evidence="1">
    <location>
        <begin position="362"/>
        <end position="372"/>
    </location>
</feature>
<feature type="compositionally biased region" description="Polar residues" evidence="1">
    <location>
        <begin position="324"/>
        <end position="352"/>
    </location>
</feature>
<feature type="domain" description="DUF7131" evidence="3">
    <location>
        <begin position="372"/>
        <end position="427"/>
    </location>
</feature>
<dbReference type="GO" id="GO:0004620">
    <property type="term" value="F:phospholipase activity"/>
    <property type="evidence" value="ECO:0007669"/>
    <property type="project" value="TreeGrafter"/>
</dbReference>
<proteinExistence type="predicted"/>
<feature type="region of interest" description="Disordered" evidence="1">
    <location>
        <begin position="94"/>
        <end position="130"/>
    </location>
</feature>
<gene>
    <name evidence="4" type="ORF">LOCC1_G002925</name>
</gene>
<organism evidence="4 5">
    <name type="scientific">Lachnellula occidentalis</name>
    <dbReference type="NCBI Taxonomy" id="215460"/>
    <lineage>
        <taxon>Eukaryota</taxon>
        <taxon>Fungi</taxon>
        <taxon>Dikarya</taxon>
        <taxon>Ascomycota</taxon>
        <taxon>Pezizomycotina</taxon>
        <taxon>Leotiomycetes</taxon>
        <taxon>Helotiales</taxon>
        <taxon>Lachnaceae</taxon>
        <taxon>Lachnellula</taxon>
    </lineage>
</organism>
<keyword evidence="5" id="KW-1185">Reference proteome</keyword>
<dbReference type="PANTHER" id="PTHR23509:SF10">
    <property type="entry name" value="LD21067P"/>
    <property type="match status" value="1"/>
</dbReference>
<dbReference type="OrthoDB" id="431378at2759"/>
<protein>
    <submittedName>
        <fullName evidence="4">Putative phospholipase, mitochondrial</fullName>
    </submittedName>
</protein>
<feature type="region of interest" description="Disordered" evidence="1">
    <location>
        <begin position="200"/>
        <end position="225"/>
    </location>
</feature>
<dbReference type="PANTHER" id="PTHR23509">
    <property type="entry name" value="PA-PL1 PHOSPHOLIPASE FAMILY"/>
    <property type="match status" value="1"/>
</dbReference>
<feature type="compositionally biased region" description="Basic and acidic residues" evidence="1">
    <location>
        <begin position="200"/>
        <end position="210"/>
    </location>
</feature>
<dbReference type="InterPro" id="IPR058055">
    <property type="entry name" value="PA-PLA1"/>
</dbReference>
<dbReference type="Pfam" id="PF23463">
    <property type="entry name" value="WWE_2"/>
    <property type="match status" value="1"/>
</dbReference>
<evidence type="ECO:0000259" key="2">
    <source>
        <dbReference type="Pfam" id="PF23463"/>
    </source>
</evidence>
<dbReference type="AlphaFoldDB" id="A0A8H8S131"/>
<evidence type="ECO:0000313" key="5">
    <source>
        <dbReference type="Proteomes" id="UP000443090"/>
    </source>
</evidence>
<feature type="region of interest" description="Disordered" evidence="1">
    <location>
        <begin position="428"/>
        <end position="533"/>
    </location>
</feature>
<accession>A0A8H8S131</accession>
<evidence type="ECO:0000259" key="3">
    <source>
        <dbReference type="Pfam" id="PF23465"/>
    </source>
</evidence>
<dbReference type="Pfam" id="PF23465">
    <property type="entry name" value="DUF7131"/>
    <property type="match status" value="1"/>
</dbReference>
<evidence type="ECO:0000313" key="4">
    <source>
        <dbReference type="EMBL" id="TVY45104.1"/>
    </source>
</evidence>